<keyword evidence="2" id="KW-1133">Transmembrane helix</keyword>
<evidence type="ECO:0000256" key="1">
    <source>
        <dbReference type="SAM" id="MobiDB-lite"/>
    </source>
</evidence>
<dbReference type="AlphaFoldDB" id="A0A510HH96"/>
<proteinExistence type="predicted"/>
<keyword evidence="2" id="KW-0812">Transmembrane</keyword>
<keyword evidence="2" id="KW-0472">Membrane</keyword>
<name>A0A510HH96_9ACTN</name>
<organism evidence="4 5">
    <name type="scientific">Rubrobacter xylanophilus</name>
    <dbReference type="NCBI Taxonomy" id="49319"/>
    <lineage>
        <taxon>Bacteria</taxon>
        <taxon>Bacillati</taxon>
        <taxon>Actinomycetota</taxon>
        <taxon>Rubrobacteria</taxon>
        <taxon>Rubrobacterales</taxon>
        <taxon>Rubrobacteraceae</taxon>
        <taxon>Rubrobacter</taxon>
    </lineage>
</organism>
<feature type="transmembrane region" description="Helical" evidence="2">
    <location>
        <begin position="92"/>
        <end position="110"/>
    </location>
</feature>
<accession>A0A510HH96</accession>
<sequence length="115" mass="11785">MEKGRWEVNASRLSGMTPARWLIPALLAALLLLAATPAAYAQRPADTQYTPRVAVESGSTTPEGRDPGETPAWSGEGGGQAVGLLPTTGGPLLGPAAAALVAGAVVAVVIRRMRR</sequence>
<protein>
    <recommendedName>
        <fullName evidence="6">Gram-positive cocci surface proteins LPxTG domain-containing protein</fullName>
    </recommendedName>
</protein>
<evidence type="ECO:0000256" key="2">
    <source>
        <dbReference type="SAM" id="Phobius"/>
    </source>
</evidence>
<dbReference type="Proteomes" id="UP000318065">
    <property type="component" value="Chromosome"/>
</dbReference>
<reference evidence="4" key="1">
    <citation type="journal article" date="2019" name="Microbiol. Resour. Announc.">
        <title>Complete Genome Sequence of Rubrobacter xylanophilus Strain AA3-22, Isolated from Arima Onsen in Japan.</title>
        <authorList>
            <person name="Tomariguchi N."/>
            <person name="Miyazaki K."/>
        </authorList>
    </citation>
    <scope>NUCLEOTIDE SEQUENCE [LARGE SCALE GENOMIC DNA]</scope>
    <source>
        <strain evidence="4">AA3-22</strain>
    </source>
</reference>
<evidence type="ECO:0000313" key="4">
    <source>
        <dbReference type="EMBL" id="BBL79350.1"/>
    </source>
</evidence>
<dbReference type="RefSeq" id="WP_143527367.1">
    <property type="nucleotide sequence ID" value="NZ_AP019791.1"/>
</dbReference>
<evidence type="ECO:0000313" key="5">
    <source>
        <dbReference type="Proteomes" id="UP000318065"/>
    </source>
</evidence>
<feature type="signal peptide" evidence="3">
    <location>
        <begin position="1"/>
        <end position="41"/>
    </location>
</feature>
<feature type="region of interest" description="Disordered" evidence="1">
    <location>
        <begin position="42"/>
        <end position="86"/>
    </location>
</feature>
<evidence type="ECO:0008006" key="6">
    <source>
        <dbReference type="Google" id="ProtNLM"/>
    </source>
</evidence>
<evidence type="ECO:0000256" key="3">
    <source>
        <dbReference type="SAM" id="SignalP"/>
    </source>
</evidence>
<keyword evidence="3" id="KW-0732">Signal</keyword>
<keyword evidence="5" id="KW-1185">Reference proteome</keyword>
<dbReference type="EMBL" id="AP019791">
    <property type="protein sequence ID" value="BBL79350.1"/>
    <property type="molecule type" value="Genomic_DNA"/>
</dbReference>
<feature type="chain" id="PRO_5039524001" description="Gram-positive cocci surface proteins LPxTG domain-containing protein" evidence="3">
    <location>
        <begin position="42"/>
        <end position="115"/>
    </location>
</feature>
<gene>
    <name evidence="4" type="ORF">RxyAA322_12040</name>
</gene>